<dbReference type="SUPFAM" id="SSF51905">
    <property type="entry name" value="FAD/NAD(P)-binding domain"/>
    <property type="match status" value="1"/>
</dbReference>
<dbReference type="InterPro" id="IPR018490">
    <property type="entry name" value="cNMP-bd_dom_sf"/>
</dbReference>
<sequence>MDTFTETPDHHGAFPRLSDEQIDRLTPYGTRRPTRVGDVLIRQGEDYPEFFVILAGKVAGVDDEQVTWVHGPGRFLGELGLLTGLKAFLASVACEAGEVLAVPAWRLREIVARDCELGDLVLRAYIIRRSLLITSGSGLRGIGSRYSPDTRRLREFAARNRLPHRWIDLEEDKDAEALIRNLGITSEQTPIVILGGTRVLRNPGNAELARAVGLPMPAAPETVADLVIVGAGPAGLAAAVYGASEGLSTVMLDAVALGGQAGTSSCIENYLGFPLGISGAELTERAVVQAEKFGASFGLPAEAAWLERRDGHYTVGLGEGPPVHGRTVIIATGARYRKPAVPRLEDFEGNGVYYAATLAEAGLCKGEQVVVVGGGNSAGQATIFLSEHASSVRLLIRGEALEQDMSHYLTDRIKNNPRVDVMLHTEVCKLVGTDGLEAVIAENNQTGERTRLLTRAMFVFIGADPCTAWLAPALALDDKGFVLTGFDDGLPLETSLPGVFAAGDVRSQSVKRVASAVGEGAMAVRLVHEHVAREASQPLG</sequence>
<evidence type="ECO:0000313" key="5">
    <source>
        <dbReference type="EMBL" id="MDP9844173.1"/>
    </source>
</evidence>
<dbReference type="Gene3D" id="3.50.50.60">
    <property type="entry name" value="FAD/NAD(P)-binding domain"/>
    <property type="match status" value="2"/>
</dbReference>
<dbReference type="PANTHER" id="PTHR48105">
    <property type="entry name" value="THIOREDOXIN REDUCTASE 1-RELATED-RELATED"/>
    <property type="match status" value="1"/>
</dbReference>
<dbReference type="PROSITE" id="PS50042">
    <property type="entry name" value="CNMP_BINDING_3"/>
    <property type="match status" value="1"/>
</dbReference>
<comment type="catalytic activity">
    <reaction evidence="3">
        <text>[thioredoxin]-dithiol + NADP(+) = [thioredoxin]-disulfide + NADPH + H(+)</text>
        <dbReference type="Rhea" id="RHEA:20345"/>
        <dbReference type="Rhea" id="RHEA-COMP:10698"/>
        <dbReference type="Rhea" id="RHEA-COMP:10700"/>
        <dbReference type="ChEBI" id="CHEBI:15378"/>
        <dbReference type="ChEBI" id="CHEBI:29950"/>
        <dbReference type="ChEBI" id="CHEBI:50058"/>
        <dbReference type="ChEBI" id="CHEBI:57783"/>
        <dbReference type="ChEBI" id="CHEBI:58349"/>
        <dbReference type="EC" id="1.8.1.9"/>
    </reaction>
</comment>
<dbReference type="Gene3D" id="3.40.30.10">
    <property type="entry name" value="Glutaredoxin"/>
    <property type="match status" value="1"/>
</dbReference>
<dbReference type="GO" id="GO:0004791">
    <property type="term" value="F:thioredoxin-disulfide reductase (NADPH) activity"/>
    <property type="evidence" value="ECO:0007669"/>
    <property type="project" value="UniProtKB-EC"/>
</dbReference>
<evidence type="ECO:0000259" key="4">
    <source>
        <dbReference type="PROSITE" id="PS50042"/>
    </source>
</evidence>
<dbReference type="InterPro" id="IPR023753">
    <property type="entry name" value="FAD/NAD-binding_dom"/>
</dbReference>
<dbReference type="InterPro" id="IPR014710">
    <property type="entry name" value="RmlC-like_jellyroll"/>
</dbReference>
<evidence type="ECO:0000256" key="3">
    <source>
        <dbReference type="ARBA" id="ARBA00048132"/>
    </source>
</evidence>
<dbReference type="EMBL" id="JAUSQU010000001">
    <property type="protein sequence ID" value="MDP9844173.1"/>
    <property type="molecule type" value="Genomic_DNA"/>
</dbReference>
<dbReference type="SMART" id="SM00100">
    <property type="entry name" value="cNMP"/>
    <property type="match status" value="1"/>
</dbReference>
<dbReference type="Pfam" id="PF00027">
    <property type="entry name" value="cNMP_binding"/>
    <property type="match status" value="1"/>
</dbReference>
<proteinExistence type="predicted"/>
<dbReference type="InterPro" id="IPR050097">
    <property type="entry name" value="Ferredoxin-NADP_redctase_2"/>
</dbReference>
<name>A0ABT9QCX2_9ACTN</name>
<keyword evidence="1" id="KW-0285">Flavoprotein</keyword>
<dbReference type="RefSeq" id="WP_307558837.1">
    <property type="nucleotide sequence ID" value="NZ_JAUSQU010000001.1"/>
</dbReference>
<dbReference type="InterPro" id="IPR000595">
    <property type="entry name" value="cNMP-bd_dom"/>
</dbReference>
<keyword evidence="6" id="KW-1185">Reference proteome</keyword>
<feature type="domain" description="Cyclic nucleotide-binding" evidence="4">
    <location>
        <begin position="13"/>
        <end position="128"/>
    </location>
</feature>
<dbReference type="InterPro" id="IPR036188">
    <property type="entry name" value="FAD/NAD-bd_sf"/>
</dbReference>
<organism evidence="5 6">
    <name type="scientific">Streptosporangium lutulentum</name>
    <dbReference type="NCBI Taxonomy" id="1461250"/>
    <lineage>
        <taxon>Bacteria</taxon>
        <taxon>Bacillati</taxon>
        <taxon>Actinomycetota</taxon>
        <taxon>Actinomycetes</taxon>
        <taxon>Streptosporangiales</taxon>
        <taxon>Streptosporangiaceae</taxon>
        <taxon>Streptosporangium</taxon>
    </lineage>
</organism>
<dbReference type="PRINTS" id="PR00368">
    <property type="entry name" value="FADPNR"/>
</dbReference>
<reference evidence="5 6" key="1">
    <citation type="submission" date="2023-07" db="EMBL/GenBank/DDBJ databases">
        <title>Sequencing the genomes of 1000 actinobacteria strains.</title>
        <authorList>
            <person name="Klenk H.-P."/>
        </authorList>
    </citation>
    <scope>NUCLEOTIDE SEQUENCE [LARGE SCALE GENOMIC DNA]</scope>
    <source>
        <strain evidence="5 6">DSM 46740</strain>
    </source>
</reference>
<comment type="caution">
    <text evidence="5">The sequence shown here is derived from an EMBL/GenBank/DDBJ whole genome shotgun (WGS) entry which is preliminary data.</text>
</comment>
<dbReference type="EC" id="1.8.1.9" evidence="5"/>
<dbReference type="PRINTS" id="PR00469">
    <property type="entry name" value="PNDRDTASEII"/>
</dbReference>
<gene>
    <name evidence="5" type="ORF">J2853_003384</name>
</gene>
<dbReference type="Pfam" id="PF07992">
    <property type="entry name" value="Pyr_redox_2"/>
    <property type="match status" value="1"/>
</dbReference>
<evidence type="ECO:0000313" key="6">
    <source>
        <dbReference type="Proteomes" id="UP001225356"/>
    </source>
</evidence>
<evidence type="ECO:0000256" key="1">
    <source>
        <dbReference type="ARBA" id="ARBA00022630"/>
    </source>
</evidence>
<dbReference type="Gene3D" id="2.60.120.10">
    <property type="entry name" value="Jelly Rolls"/>
    <property type="match status" value="1"/>
</dbReference>
<dbReference type="Proteomes" id="UP001225356">
    <property type="component" value="Unassembled WGS sequence"/>
</dbReference>
<protein>
    <submittedName>
        <fullName evidence="5">Thioredoxin reductase (NADPH)</fullName>
        <ecNumber evidence="5">1.8.1.9</ecNumber>
    </submittedName>
</protein>
<accession>A0ABT9QCX2</accession>
<evidence type="ECO:0000256" key="2">
    <source>
        <dbReference type="ARBA" id="ARBA00023002"/>
    </source>
</evidence>
<keyword evidence="2 5" id="KW-0560">Oxidoreductase</keyword>
<dbReference type="SUPFAM" id="SSF51206">
    <property type="entry name" value="cAMP-binding domain-like"/>
    <property type="match status" value="1"/>
</dbReference>